<dbReference type="Gene3D" id="2.60.40.1260">
    <property type="entry name" value="Lamin Tail domain"/>
    <property type="match status" value="1"/>
</dbReference>
<dbReference type="Pfam" id="PF09394">
    <property type="entry name" value="Inhibitor_I42"/>
    <property type="match status" value="1"/>
</dbReference>
<feature type="domain" description="LTD" evidence="3">
    <location>
        <begin position="26"/>
        <end position="145"/>
    </location>
</feature>
<accession>A0A7G9Z3K8</accession>
<dbReference type="InterPro" id="IPR001322">
    <property type="entry name" value="Lamin_tail_dom"/>
</dbReference>
<dbReference type="GO" id="GO:0004869">
    <property type="term" value="F:cysteine-type endopeptidase inhibitor activity"/>
    <property type="evidence" value="ECO:0007669"/>
    <property type="project" value="UniProtKB-KW"/>
</dbReference>
<proteinExistence type="predicted"/>
<dbReference type="InterPro" id="IPR052781">
    <property type="entry name" value="Cys_protease_inhibitor_I42"/>
</dbReference>
<dbReference type="InterPro" id="IPR036331">
    <property type="entry name" value="Chagasin-like_sf"/>
</dbReference>
<dbReference type="EMBL" id="MT631595">
    <property type="protein sequence ID" value="QNO54842.1"/>
    <property type="molecule type" value="Genomic_DNA"/>
</dbReference>
<dbReference type="PANTHER" id="PTHR36530:SF1">
    <property type="entry name" value="AMOEBIASIN-1"/>
    <property type="match status" value="1"/>
</dbReference>
<dbReference type="SUPFAM" id="SSF141066">
    <property type="entry name" value="ICP-like"/>
    <property type="match status" value="1"/>
</dbReference>
<sequence>MKDKKENKVKAAFVVTTAILALISMLPVMASAQTTGDININEIMYNPSTEQGSDANMEWLELYNNDTVPINISGWTIDDNQISDKVMQPGDYVVLARNKTAFEAYYGALPCSIIDVTLGLKNDPGGTIILGDSTGTEMDNVTYNASWGADGNGKSLEQNATGVWEESLADGGTPCELNSVTIVIPFSPWVPPMINRWNITVDANSENVGKNATTEVFTSTEEIDNETYYVINTSKPTGSTKQYIGIDDVNEDDLKKRVVTVMEPGVEIVNLTFDPAFVDWDYPLWNGKTWNGTTDVTGMLVNETGSEIQINSPAVVSGEVTAEVVTVPLGTFSCLVIETNISYEVAGQQTSNLRKYWISPTDNGFLTPKDQSYLNGELVEELTLIEAIPPTFLTAADNNTTINVTKGRYLVITLEANPTTGYTWEVTEPLDDQVLRQVGDIAFVPESYLIGASGVQIVTFEVVGAGQRTIKLVYHRPWETDVEPAETFTVNVTAS</sequence>
<evidence type="ECO:0000259" key="3">
    <source>
        <dbReference type="PROSITE" id="PS51841"/>
    </source>
</evidence>
<dbReference type="InterPro" id="IPR018990">
    <property type="entry name" value="Prot_inh_I42_chagasin"/>
</dbReference>
<protein>
    <recommendedName>
        <fullName evidence="3">LTD domain-containing protein</fullName>
    </recommendedName>
</protein>
<dbReference type="SUPFAM" id="SSF74853">
    <property type="entry name" value="Lamin A/C globular tail domain"/>
    <property type="match status" value="1"/>
</dbReference>
<gene>
    <name evidence="4" type="ORF">PAHOCELH_00003</name>
</gene>
<dbReference type="PANTHER" id="PTHR36530">
    <property type="entry name" value="INHIBITOR OF CYSTEINE PEPTIDASE"/>
    <property type="match status" value="1"/>
</dbReference>
<keyword evidence="2" id="KW-0789">Thiol protease inhibitor</keyword>
<name>A0A7G9Z3K8_9EURY</name>
<dbReference type="InterPro" id="IPR036415">
    <property type="entry name" value="Lamin_tail_dom_sf"/>
</dbReference>
<reference evidence="4" key="1">
    <citation type="submission" date="2020-06" db="EMBL/GenBank/DDBJ databases">
        <title>Unique genomic features of the anaerobic methanotrophic archaea.</title>
        <authorList>
            <person name="Chadwick G.L."/>
            <person name="Skennerton C.T."/>
            <person name="Laso-Perez R."/>
            <person name="Leu A.O."/>
            <person name="Speth D.R."/>
            <person name="Yu H."/>
            <person name="Morgan-Lang C."/>
            <person name="Hatzenpichler R."/>
            <person name="Goudeau D."/>
            <person name="Malmstrom R."/>
            <person name="Brazelton W.J."/>
            <person name="Woyke T."/>
            <person name="Hallam S.J."/>
            <person name="Tyson G.W."/>
            <person name="Wegener G."/>
            <person name="Boetius A."/>
            <person name="Orphan V."/>
        </authorList>
    </citation>
    <scope>NUCLEOTIDE SEQUENCE</scope>
</reference>
<dbReference type="Pfam" id="PF00932">
    <property type="entry name" value="LTD"/>
    <property type="match status" value="1"/>
</dbReference>
<evidence type="ECO:0000256" key="2">
    <source>
        <dbReference type="ARBA" id="ARBA00022704"/>
    </source>
</evidence>
<dbReference type="Gene3D" id="2.60.40.2020">
    <property type="match status" value="1"/>
</dbReference>
<dbReference type="PROSITE" id="PS51841">
    <property type="entry name" value="LTD"/>
    <property type="match status" value="1"/>
</dbReference>
<evidence type="ECO:0000256" key="1">
    <source>
        <dbReference type="ARBA" id="ARBA00022690"/>
    </source>
</evidence>
<dbReference type="Gene3D" id="2.40.360.20">
    <property type="match status" value="1"/>
</dbReference>
<organism evidence="4">
    <name type="scientific">Candidatus Methanophaga sp. ANME-1 ERB7</name>
    <dbReference type="NCBI Taxonomy" id="2759913"/>
    <lineage>
        <taxon>Archaea</taxon>
        <taxon>Methanobacteriati</taxon>
        <taxon>Methanobacteriota</taxon>
        <taxon>Stenosarchaea group</taxon>
        <taxon>Methanomicrobia</taxon>
        <taxon>Candidatus Methanophagales</taxon>
        <taxon>Candidatus Methanophagaceae</taxon>
        <taxon>Candidatus Methanophaga</taxon>
    </lineage>
</organism>
<dbReference type="AlphaFoldDB" id="A0A7G9Z3K8"/>
<evidence type="ECO:0000313" key="4">
    <source>
        <dbReference type="EMBL" id="QNO54842.1"/>
    </source>
</evidence>
<keyword evidence="1" id="KW-0646">Protease inhibitor</keyword>